<dbReference type="EMBL" id="LSBJ02000004">
    <property type="protein sequence ID" value="OAQ67120.1"/>
    <property type="molecule type" value="Genomic_DNA"/>
</dbReference>
<dbReference type="AlphaFoldDB" id="A0A179FPG2"/>
<dbReference type="InterPro" id="IPR007312">
    <property type="entry name" value="Phosphoesterase"/>
</dbReference>
<feature type="chain" id="PRO_5008101886" evidence="2">
    <location>
        <begin position="20"/>
        <end position="649"/>
    </location>
</feature>
<evidence type="ECO:0000256" key="2">
    <source>
        <dbReference type="SAM" id="SignalP"/>
    </source>
</evidence>
<feature type="signal peptide" evidence="2">
    <location>
        <begin position="1"/>
        <end position="19"/>
    </location>
</feature>
<keyword evidence="4" id="KW-1185">Reference proteome</keyword>
<keyword evidence="2" id="KW-0732">Signal</keyword>
<dbReference type="GeneID" id="28851244"/>
<dbReference type="PANTHER" id="PTHR31956">
    <property type="entry name" value="NON-SPECIFIC PHOSPHOLIPASE C4-RELATED"/>
    <property type="match status" value="1"/>
</dbReference>
<dbReference type="KEGG" id="pchm:VFPPC_08567"/>
<keyword evidence="1" id="KW-0378">Hydrolase</keyword>
<dbReference type="Pfam" id="PF04185">
    <property type="entry name" value="Phosphoesterase"/>
    <property type="match status" value="1"/>
</dbReference>
<dbReference type="STRING" id="1380566.A0A179FPG2"/>
<evidence type="ECO:0000256" key="1">
    <source>
        <dbReference type="ARBA" id="ARBA00022801"/>
    </source>
</evidence>
<comment type="caution">
    <text evidence="3">The sequence shown here is derived from an EMBL/GenBank/DDBJ whole genome shotgun (WGS) entry which is preliminary data.</text>
</comment>
<sequence length="649" mass="71862">MWHSALAFSLMASAATVQAGSLKDIKHIVLFMQENRSFDHYFGTMAGVRNFGDPNVKVNDGVPVWRQPIKNVKNGTQVLSPWHINYLGGDWKDATQCMGGGSNGWDAMHGAWNNGRGDGWVIWDTDYSMGYYKREDVATHWDIANGWTLMDNSHQSILGVTDPNRIMWMSGSVNTAGSPTNPDGKGGNILSNRASPGCDSPGNNCYPFVWKTMPEYLMDAGISWKVWQGLDNYEDNMLHYFKQYQTAPKDNILRKNGTAFPGLQAFYDACANGTLPQVSWIIGNQEQSEHAPNMPIDGAWLQRNVVQAVMNSPAYKETALIISYDEQGGWADHVIPPVAPKEAAGEWITDPFNANNGVLPIGPGHRIPRFIISPWTRGGHVFAETGDHTSDLMFVEAWAAANGYNVTNHGIGPWRRRHMTNMVNAFDFENPDYSLPVLTPVRMPEPRNDSDWMTGDLELGSLTGPWVGAAKCLAGFSHGNYPAVPYGKSNTEQDMDGLVEDGFKRIRGSITEGRYVTIESEGLGLAGTQKGNVIGLQATKNHDDVKQRWILQSADDNRFGNSFYLQSALKKLYISNNATLTATKSEARAFVFEYQAKGSTYTLRASGAADGKYVGFRKSINPNRKCSRVKWEGDASQFKVYGVNYRSGN</sequence>
<protein>
    <submittedName>
        <fullName evidence="3">Non-hemolytic phospholipase C</fullName>
    </submittedName>
</protein>
<dbReference type="CDD" id="cd16014">
    <property type="entry name" value="PLC"/>
    <property type="match status" value="1"/>
</dbReference>
<evidence type="ECO:0000313" key="3">
    <source>
        <dbReference type="EMBL" id="OAQ67120.1"/>
    </source>
</evidence>
<accession>A0A179FPG2</accession>
<dbReference type="PANTHER" id="PTHR31956:SF1">
    <property type="entry name" value="NON-SPECIFIC PHOSPHOLIPASE C1"/>
    <property type="match status" value="1"/>
</dbReference>
<dbReference type="OrthoDB" id="5135119at2759"/>
<dbReference type="Gene3D" id="3.40.720.10">
    <property type="entry name" value="Alkaline Phosphatase, subunit A"/>
    <property type="match status" value="2"/>
</dbReference>
<name>A0A179FPG2_METCM</name>
<dbReference type="RefSeq" id="XP_018144207.1">
    <property type="nucleotide sequence ID" value="XM_018287250.1"/>
</dbReference>
<dbReference type="GO" id="GO:0042578">
    <property type="term" value="F:phosphoric ester hydrolase activity"/>
    <property type="evidence" value="ECO:0007669"/>
    <property type="project" value="UniProtKB-ARBA"/>
</dbReference>
<dbReference type="Proteomes" id="UP000078397">
    <property type="component" value="Unassembled WGS sequence"/>
</dbReference>
<gene>
    <name evidence="3" type="ORF">VFPPC_08567</name>
</gene>
<evidence type="ECO:0000313" key="4">
    <source>
        <dbReference type="Proteomes" id="UP000078397"/>
    </source>
</evidence>
<proteinExistence type="predicted"/>
<reference evidence="3 4" key="1">
    <citation type="journal article" date="2016" name="PLoS Pathog.">
        <title>Biosynthesis of antibiotic leucinostatins in bio-control fungus Purpureocillium lilacinum and their inhibition on phytophthora revealed by genome mining.</title>
        <authorList>
            <person name="Wang G."/>
            <person name="Liu Z."/>
            <person name="Lin R."/>
            <person name="Li E."/>
            <person name="Mao Z."/>
            <person name="Ling J."/>
            <person name="Yang Y."/>
            <person name="Yin W.B."/>
            <person name="Xie B."/>
        </authorList>
    </citation>
    <scope>NUCLEOTIDE SEQUENCE [LARGE SCALE GENOMIC DNA]</scope>
    <source>
        <strain evidence="3">170</strain>
    </source>
</reference>
<dbReference type="InterPro" id="IPR017850">
    <property type="entry name" value="Alkaline_phosphatase_core_sf"/>
</dbReference>
<organism evidence="3 4">
    <name type="scientific">Pochonia chlamydosporia 170</name>
    <dbReference type="NCBI Taxonomy" id="1380566"/>
    <lineage>
        <taxon>Eukaryota</taxon>
        <taxon>Fungi</taxon>
        <taxon>Dikarya</taxon>
        <taxon>Ascomycota</taxon>
        <taxon>Pezizomycotina</taxon>
        <taxon>Sordariomycetes</taxon>
        <taxon>Hypocreomycetidae</taxon>
        <taxon>Hypocreales</taxon>
        <taxon>Clavicipitaceae</taxon>
        <taxon>Pochonia</taxon>
    </lineage>
</organism>